<comment type="function">
    <text evidence="9">This protein promotes the GTP-dependent binding of aminoacyl-tRNA to the A-site of ribosomes during protein biosynthesis.</text>
</comment>
<comment type="subcellular location">
    <subcellularLocation>
        <location evidence="1">Mitochondrion</location>
    </subcellularLocation>
</comment>
<gene>
    <name evidence="11" type="ORF">BP5553_07373</name>
</gene>
<dbReference type="GeneID" id="43600222"/>
<dbReference type="Pfam" id="PF03144">
    <property type="entry name" value="GTP_EFTU_D2"/>
    <property type="match status" value="1"/>
</dbReference>
<evidence type="ECO:0000256" key="7">
    <source>
        <dbReference type="ARBA" id="ARBA00023128"/>
    </source>
</evidence>
<dbReference type="InterPro" id="IPR033720">
    <property type="entry name" value="EFTU_2"/>
</dbReference>
<dbReference type="CDD" id="cd03707">
    <property type="entry name" value="EFTU_III"/>
    <property type="match status" value="1"/>
</dbReference>
<organism evidence="11 12">
    <name type="scientific">Venustampulla echinocandica</name>
    <dbReference type="NCBI Taxonomy" id="2656787"/>
    <lineage>
        <taxon>Eukaryota</taxon>
        <taxon>Fungi</taxon>
        <taxon>Dikarya</taxon>
        <taxon>Ascomycota</taxon>
        <taxon>Pezizomycotina</taxon>
        <taxon>Leotiomycetes</taxon>
        <taxon>Helotiales</taxon>
        <taxon>Pleuroascaceae</taxon>
        <taxon>Venustampulla</taxon>
    </lineage>
</organism>
<dbReference type="Gene3D" id="3.40.50.300">
    <property type="entry name" value="P-loop containing nucleotide triphosphate hydrolases"/>
    <property type="match status" value="1"/>
</dbReference>
<dbReference type="CDD" id="cd03697">
    <property type="entry name" value="EFTU_II"/>
    <property type="match status" value="1"/>
</dbReference>
<feature type="domain" description="Tr-type G" evidence="10">
    <location>
        <begin position="55"/>
        <end position="251"/>
    </location>
</feature>
<reference evidence="11 12" key="1">
    <citation type="journal article" date="2018" name="IMA Fungus">
        <title>IMA Genome-F 9: Draft genome sequence of Annulohypoxylon stygium, Aspergillus mulundensis, Berkeleyomyces basicola (syn. Thielaviopsis basicola), Ceratocystis smalleyi, two Cercospora beticola strains, Coleophoma cylindrospora, Fusarium fracticaudum, Phialophora cf. hyalina, and Morchella septimelata.</title>
        <authorList>
            <person name="Wingfield B.D."/>
            <person name="Bills G.F."/>
            <person name="Dong Y."/>
            <person name="Huang W."/>
            <person name="Nel W.J."/>
            <person name="Swalarsk-Parry B.S."/>
            <person name="Vaghefi N."/>
            <person name="Wilken P.M."/>
            <person name="An Z."/>
            <person name="de Beer Z.W."/>
            <person name="De Vos L."/>
            <person name="Chen L."/>
            <person name="Duong T.A."/>
            <person name="Gao Y."/>
            <person name="Hammerbacher A."/>
            <person name="Kikkert J.R."/>
            <person name="Li Y."/>
            <person name="Li H."/>
            <person name="Li K."/>
            <person name="Li Q."/>
            <person name="Liu X."/>
            <person name="Ma X."/>
            <person name="Naidoo K."/>
            <person name="Pethybridge S.J."/>
            <person name="Sun J."/>
            <person name="Steenkamp E.T."/>
            <person name="van der Nest M.A."/>
            <person name="van Wyk S."/>
            <person name="Wingfield M.J."/>
            <person name="Xiong C."/>
            <person name="Yue Q."/>
            <person name="Zhang X."/>
        </authorList>
    </citation>
    <scope>NUCLEOTIDE SEQUENCE [LARGE SCALE GENOMIC DNA]</scope>
    <source>
        <strain evidence="11 12">BP 5553</strain>
    </source>
</reference>
<dbReference type="Proteomes" id="UP000254866">
    <property type="component" value="Unassembled WGS sequence"/>
</dbReference>
<proteinExistence type="inferred from homology"/>
<dbReference type="PROSITE" id="PS51722">
    <property type="entry name" value="G_TR_2"/>
    <property type="match status" value="1"/>
</dbReference>
<comment type="caution">
    <text evidence="11">The sequence shown here is derived from an EMBL/GenBank/DDBJ whole genome shotgun (WGS) entry which is preliminary data.</text>
</comment>
<dbReference type="InterPro" id="IPR004541">
    <property type="entry name" value="Transl_elong_EFTu/EF1A_bac/org"/>
</dbReference>
<evidence type="ECO:0000256" key="5">
    <source>
        <dbReference type="ARBA" id="ARBA00022917"/>
    </source>
</evidence>
<dbReference type="InterPro" id="IPR004161">
    <property type="entry name" value="EFTu-like_2"/>
</dbReference>
<dbReference type="GO" id="GO:0003924">
    <property type="term" value="F:GTPase activity"/>
    <property type="evidence" value="ECO:0007669"/>
    <property type="project" value="UniProtKB-UniRule"/>
</dbReference>
<dbReference type="InterPro" id="IPR050055">
    <property type="entry name" value="EF-Tu_GTPase"/>
</dbReference>
<evidence type="ECO:0000259" key="10">
    <source>
        <dbReference type="PROSITE" id="PS51722"/>
    </source>
</evidence>
<dbReference type="FunFam" id="2.40.30.10:FF:000001">
    <property type="entry name" value="Elongation factor Tu"/>
    <property type="match status" value="1"/>
</dbReference>
<dbReference type="InterPro" id="IPR027417">
    <property type="entry name" value="P-loop_NTPase"/>
</dbReference>
<accession>A0A370TJC8</accession>
<dbReference type="PROSITE" id="PS00301">
    <property type="entry name" value="G_TR_1"/>
    <property type="match status" value="1"/>
</dbReference>
<sequence>MSAFTRSVTPFIRTTRSAWLQGNAVSPFQHALRGQKGAAVLNAARTYATTFERTKPHVNIGTIGHVDHGKTTLTAAITKRQAEKGMASFLDYGSIDKAPEERKRGITISTSHIEYATEARHYSHVDCPGHADYIKNMITGAANMDGAIIVVAASDGQMPQTREHLLLARQVGVQKIVVFVNKVDALEDPEMLELVEMEMRELLSTYGFDGDETPIILGSALCALEGRRDEIGNQKIDELLEAVDTWIPTPQRDLDKPFLMSVEDIFSIPGRGTVVSGRVERGTLKRDEEIELVGKGEVPMKTKVTDIETFKKSCEESRAGDNSGLLLRGIKREDVQRGMVIAKPGTAKPHKDFLVSLYVLSKEEGGRHTGFMNNYRPQLFLRTADESCALTWPEGTEDADSKMVMPGDNVEMRCQIHHPLALETGQRFNIREGGRTVATGLITRILK</sequence>
<keyword evidence="6" id="KW-0809">Transit peptide</keyword>
<evidence type="ECO:0000313" key="11">
    <source>
        <dbReference type="EMBL" id="RDL35442.1"/>
    </source>
</evidence>
<keyword evidence="12" id="KW-1185">Reference proteome</keyword>
<dbReference type="CDD" id="cd01884">
    <property type="entry name" value="EF_Tu"/>
    <property type="match status" value="1"/>
</dbReference>
<keyword evidence="5" id="KW-0648">Protein biosynthesis</keyword>
<evidence type="ECO:0000256" key="1">
    <source>
        <dbReference type="ARBA" id="ARBA00004173"/>
    </source>
</evidence>
<dbReference type="NCBIfam" id="TIGR00231">
    <property type="entry name" value="small_GTP"/>
    <property type="match status" value="1"/>
</dbReference>
<dbReference type="GO" id="GO:0005739">
    <property type="term" value="C:mitochondrion"/>
    <property type="evidence" value="ECO:0007669"/>
    <property type="project" value="UniProtKB-SubCell"/>
</dbReference>
<dbReference type="NCBIfam" id="TIGR00485">
    <property type="entry name" value="EF-Tu"/>
    <property type="match status" value="1"/>
</dbReference>
<keyword evidence="8 9" id="KW-0342">GTP-binding</keyword>
<keyword evidence="7" id="KW-0496">Mitochondrion</keyword>
<evidence type="ECO:0000256" key="3">
    <source>
        <dbReference type="ARBA" id="ARBA00022741"/>
    </source>
</evidence>
<dbReference type="GO" id="GO:0070125">
    <property type="term" value="P:mitochondrial translational elongation"/>
    <property type="evidence" value="ECO:0007669"/>
    <property type="project" value="TreeGrafter"/>
</dbReference>
<dbReference type="InterPro" id="IPR005225">
    <property type="entry name" value="Small_GTP-bd"/>
</dbReference>
<evidence type="ECO:0000256" key="8">
    <source>
        <dbReference type="ARBA" id="ARBA00023134"/>
    </source>
</evidence>
<protein>
    <recommendedName>
        <fullName evidence="9">Elongation factor Tu</fullName>
    </recommendedName>
</protein>
<dbReference type="InterPro" id="IPR009000">
    <property type="entry name" value="Transl_B-barrel_sf"/>
</dbReference>
<dbReference type="PANTHER" id="PTHR43721">
    <property type="entry name" value="ELONGATION FACTOR TU-RELATED"/>
    <property type="match status" value="1"/>
</dbReference>
<dbReference type="Pfam" id="PF03143">
    <property type="entry name" value="GTP_EFTU_D3"/>
    <property type="match status" value="1"/>
</dbReference>
<evidence type="ECO:0000313" key="12">
    <source>
        <dbReference type="Proteomes" id="UP000254866"/>
    </source>
</evidence>
<dbReference type="GO" id="GO:0005525">
    <property type="term" value="F:GTP binding"/>
    <property type="evidence" value="ECO:0007669"/>
    <property type="project" value="UniProtKB-UniRule"/>
</dbReference>
<dbReference type="PRINTS" id="PR00315">
    <property type="entry name" value="ELONGATNFCT"/>
</dbReference>
<dbReference type="SUPFAM" id="SSF52540">
    <property type="entry name" value="P-loop containing nucleoside triphosphate hydrolases"/>
    <property type="match status" value="1"/>
</dbReference>
<dbReference type="STRING" id="2656787.A0A370TJC8"/>
<dbReference type="InterPro" id="IPR041709">
    <property type="entry name" value="EF-Tu_GTP-bd"/>
</dbReference>
<dbReference type="SUPFAM" id="SSF50447">
    <property type="entry name" value="Translation proteins"/>
    <property type="match status" value="1"/>
</dbReference>
<dbReference type="PANTHER" id="PTHR43721:SF36">
    <property type="entry name" value="ELONGATION FACTOR TU, MITOCHONDRIAL"/>
    <property type="match status" value="1"/>
</dbReference>
<dbReference type="InterPro" id="IPR004160">
    <property type="entry name" value="Transl_elong_EFTu/EF1A_C"/>
</dbReference>
<dbReference type="InterPro" id="IPR009001">
    <property type="entry name" value="Transl_elong_EF1A/Init_IF2_C"/>
</dbReference>
<dbReference type="FunFam" id="3.40.50.300:FF:000003">
    <property type="entry name" value="Elongation factor Tu"/>
    <property type="match status" value="1"/>
</dbReference>
<dbReference type="Gene3D" id="2.40.30.10">
    <property type="entry name" value="Translation factors"/>
    <property type="match status" value="2"/>
</dbReference>
<keyword evidence="4 9" id="KW-0251">Elongation factor</keyword>
<dbReference type="InterPro" id="IPR031157">
    <property type="entry name" value="G_TR_CS"/>
</dbReference>
<dbReference type="SUPFAM" id="SSF50465">
    <property type="entry name" value="EF-Tu/eEF-1alpha/eIF2-gamma C-terminal domain"/>
    <property type="match status" value="1"/>
</dbReference>
<dbReference type="OrthoDB" id="2067at2759"/>
<evidence type="ECO:0000256" key="2">
    <source>
        <dbReference type="ARBA" id="ARBA00007249"/>
    </source>
</evidence>
<evidence type="ECO:0000256" key="4">
    <source>
        <dbReference type="ARBA" id="ARBA00022768"/>
    </source>
</evidence>
<keyword evidence="3 9" id="KW-0547">Nucleotide-binding</keyword>
<dbReference type="EMBL" id="NPIC01000006">
    <property type="protein sequence ID" value="RDL35442.1"/>
    <property type="molecule type" value="Genomic_DNA"/>
</dbReference>
<dbReference type="NCBIfam" id="NF009372">
    <property type="entry name" value="PRK12735.1"/>
    <property type="match status" value="1"/>
</dbReference>
<comment type="similarity">
    <text evidence="2 9">Belongs to the TRAFAC class translation factor GTPase superfamily. Classic translation factor GTPase family. EF-Tu/EF-1A subfamily.</text>
</comment>
<dbReference type="RefSeq" id="XP_031868265.1">
    <property type="nucleotide sequence ID" value="XM_032015996.1"/>
</dbReference>
<dbReference type="AlphaFoldDB" id="A0A370TJC8"/>
<dbReference type="Pfam" id="PF00009">
    <property type="entry name" value="GTP_EFTU"/>
    <property type="match status" value="1"/>
</dbReference>
<dbReference type="GO" id="GO:0003746">
    <property type="term" value="F:translation elongation factor activity"/>
    <property type="evidence" value="ECO:0007669"/>
    <property type="project" value="UniProtKB-UniRule"/>
</dbReference>
<dbReference type="NCBIfam" id="NF009373">
    <property type="entry name" value="PRK12736.1"/>
    <property type="match status" value="1"/>
</dbReference>
<name>A0A370TJC8_9HELO</name>
<evidence type="ECO:0000256" key="9">
    <source>
        <dbReference type="RuleBase" id="RU000325"/>
    </source>
</evidence>
<dbReference type="InterPro" id="IPR000795">
    <property type="entry name" value="T_Tr_GTP-bd_dom"/>
</dbReference>
<dbReference type="NCBIfam" id="NF000766">
    <property type="entry name" value="PRK00049.1"/>
    <property type="match status" value="1"/>
</dbReference>
<evidence type="ECO:0000256" key="6">
    <source>
        <dbReference type="ARBA" id="ARBA00022946"/>
    </source>
</evidence>
<dbReference type="HAMAP" id="MF_00118_B">
    <property type="entry name" value="EF_Tu_B"/>
    <property type="match status" value="1"/>
</dbReference>